<evidence type="ECO:0000313" key="10">
    <source>
        <dbReference type="WBParaSite" id="BTMF_0000545701-mRNA-1"/>
    </source>
</evidence>
<name>A0A0R3QGF8_9BILA</name>
<keyword evidence="3 7" id="KW-0812">Transmembrane</keyword>
<proteinExistence type="inferred from homology"/>
<evidence type="ECO:0000256" key="7">
    <source>
        <dbReference type="SAM" id="Phobius"/>
    </source>
</evidence>
<evidence type="ECO:0000256" key="2">
    <source>
        <dbReference type="ARBA" id="ARBA00010532"/>
    </source>
</evidence>
<evidence type="ECO:0000313" key="8">
    <source>
        <dbReference type="EMBL" id="VDO17231.1"/>
    </source>
</evidence>
<reference evidence="10" key="1">
    <citation type="submission" date="2017-02" db="UniProtKB">
        <authorList>
            <consortium name="WormBaseParasite"/>
        </authorList>
    </citation>
    <scope>IDENTIFICATION</scope>
</reference>
<evidence type="ECO:0000256" key="3">
    <source>
        <dbReference type="ARBA" id="ARBA00022692"/>
    </source>
</evidence>
<evidence type="ECO:0000256" key="1">
    <source>
        <dbReference type="ARBA" id="ARBA00004370"/>
    </source>
</evidence>
<evidence type="ECO:0000256" key="4">
    <source>
        <dbReference type="ARBA" id="ARBA00022989"/>
    </source>
</evidence>
<dbReference type="WBParaSite" id="BTMF_0000545701-mRNA-1">
    <property type="protein sequence ID" value="BTMF_0000545701-mRNA-1"/>
    <property type="gene ID" value="BTMF_0000545701"/>
</dbReference>
<evidence type="ECO:0000256" key="6">
    <source>
        <dbReference type="ARBA" id="ARBA00023180"/>
    </source>
</evidence>
<dbReference type="InterPro" id="IPR002159">
    <property type="entry name" value="CD36_fam"/>
</dbReference>
<dbReference type="GO" id="GO:0016020">
    <property type="term" value="C:membrane"/>
    <property type="evidence" value="ECO:0007669"/>
    <property type="project" value="UniProtKB-SubCell"/>
</dbReference>
<keyword evidence="9" id="KW-1185">Reference proteome</keyword>
<evidence type="ECO:0000256" key="5">
    <source>
        <dbReference type="ARBA" id="ARBA00023136"/>
    </source>
</evidence>
<sequence length="85" mass="9949">MTETKKDLKFSKDGNTVYYKSYKQYFYEPNMSCPSCRDNPELILPNVAALVLLLSHFLILFFVTFKNNLGFPLFVAFRNNLEILL</sequence>
<comment type="subcellular location">
    <subcellularLocation>
        <location evidence="1">Membrane</location>
    </subcellularLocation>
</comment>
<dbReference type="Proteomes" id="UP000280834">
    <property type="component" value="Unassembled WGS sequence"/>
</dbReference>
<keyword evidence="5 7" id="KW-0472">Membrane</keyword>
<accession>A0A0R3QGF8</accession>
<feature type="transmembrane region" description="Helical" evidence="7">
    <location>
        <begin position="47"/>
        <end position="65"/>
    </location>
</feature>
<comment type="similarity">
    <text evidence="2">Belongs to the CD36 family.</text>
</comment>
<keyword evidence="6" id="KW-0325">Glycoprotein</keyword>
<gene>
    <name evidence="8" type="ORF">BTMF_LOCUS4741</name>
</gene>
<evidence type="ECO:0000313" key="9">
    <source>
        <dbReference type="Proteomes" id="UP000280834"/>
    </source>
</evidence>
<keyword evidence="4 7" id="KW-1133">Transmembrane helix</keyword>
<protein>
    <submittedName>
        <fullName evidence="8 10">Uncharacterized protein</fullName>
    </submittedName>
</protein>
<organism evidence="10">
    <name type="scientific">Brugia timori</name>
    <dbReference type="NCBI Taxonomy" id="42155"/>
    <lineage>
        <taxon>Eukaryota</taxon>
        <taxon>Metazoa</taxon>
        <taxon>Ecdysozoa</taxon>
        <taxon>Nematoda</taxon>
        <taxon>Chromadorea</taxon>
        <taxon>Rhabditida</taxon>
        <taxon>Spirurina</taxon>
        <taxon>Spiruromorpha</taxon>
        <taxon>Filarioidea</taxon>
        <taxon>Onchocercidae</taxon>
        <taxon>Brugia</taxon>
    </lineage>
</organism>
<reference evidence="8 9" key="2">
    <citation type="submission" date="2018-11" db="EMBL/GenBank/DDBJ databases">
        <authorList>
            <consortium name="Pathogen Informatics"/>
        </authorList>
    </citation>
    <scope>NUCLEOTIDE SEQUENCE [LARGE SCALE GENOMIC DNA]</scope>
</reference>
<dbReference type="AlphaFoldDB" id="A0A0R3QGF8"/>
<dbReference type="STRING" id="42155.A0A0R3QGF8"/>
<dbReference type="EMBL" id="UZAG01004809">
    <property type="protein sequence ID" value="VDO17231.1"/>
    <property type="molecule type" value="Genomic_DNA"/>
</dbReference>
<dbReference type="Pfam" id="PF01130">
    <property type="entry name" value="CD36"/>
    <property type="match status" value="1"/>
</dbReference>